<keyword evidence="1" id="KW-0812">Transmembrane</keyword>
<accession>A0A7S4BWW8</accession>
<dbReference type="AlphaFoldDB" id="A0A7S4BWW8"/>
<proteinExistence type="predicted"/>
<reference evidence="2" key="1">
    <citation type="submission" date="2021-01" db="EMBL/GenBank/DDBJ databases">
        <authorList>
            <person name="Corre E."/>
            <person name="Pelletier E."/>
            <person name="Niang G."/>
            <person name="Scheremetjew M."/>
            <person name="Finn R."/>
            <person name="Kale V."/>
            <person name="Holt S."/>
            <person name="Cochrane G."/>
            <person name="Meng A."/>
            <person name="Brown T."/>
            <person name="Cohen L."/>
        </authorList>
    </citation>
    <scope>NUCLEOTIDE SEQUENCE</scope>
    <source>
        <strain evidence="2">CCMP645</strain>
    </source>
</reference>
<feature type="transmembrane region" description="Helical" evidence="1">
    <location>
        <begin position="76"/>
        <end position="94"/>
    </location>
</feature>
<feature type="transmembrane region" description="Helical" evidence="1">
    <location>
        <begin position="255"/>
        <end position="274"/>
    </location>
</feature>
<feature type="transmembrane region" description="Helical" evidence="1">
    <location>
        <begin position="49"/>
        <end position="69"/>
    </location>
</feature>
<dbReference type="EMBL" id="HBIZ01050288">
    <property type="protein sequence ID" value="CAE0779525.1"/>
    <property type="molecule type" value="Transcribed_RNA"/>
</dbReference>
<sequence>MPTVCKLAGILDAHSADLAFDATENQILLGHESARKASMAGCDILLQGASYAALALTGCMITLQAVIALHDVLTTALFNFIAMCAVLGLAVVAVEHRWVQPLGAARRNGRRNLAISQTRGVCILFVMLIHCACESTLQTFLCHRRVINRAVPVLVFLMGTTAAYQQHRTLSWAASRVKKMLPTMWAFLLFAWAYRISYSRWIDFVLFVTHGEARPRLLVGLSFIGYAPCLGGAWFFTLAIEVYLFVLLVGKSGSWYPLLLAFVVCSTLVLDARFELRTNEALLVGRGVGVCM</sequence>
<organism evidence="2">
    <name type="scientific">Chrysotila carterae</name>
    <name type="common">Marine alga</name>
    <name type="synonym">Syracosphaera carterae</name>
    <dbReference type="NCBI Taxonomy" id="13221"/>
    <lineage>
        <taxon>Eukaryota</taxon>
        <taxon>Haptista</taxon>
        <taxon>Haptophyta</taxon>
        <taxon>Prymnesiophyceae</taxon>
        <taxon>Isochrysidales</taxon>
        <taxon>Isochrysidaceae</taxon>
        <taxon>Chrysotila</taxon>
    </lineage>
</organism>
<gene>
    <name evidence="2" type="ORF">PCAR00345_LOCUS32164</name>
</gene>
<feature type="transmembrane region" description="Helical" evidence="1">
    <location>
        <begin position="146"/>
        <end position="164"/>
    </location>
</feature>
<protein>
    <submittedName>
        <fullName evidence="2">Uncharacterized protein</fullName>
    </submittedName>
</protein>
<keyword evidence="1" id="KW-1133">Transmembrane helix</keyword>
<evidence type="ECO:0000256" key="1">
    <source>
        <dbReference type="SAM" id="Phobius"/>
    </source>
</evidence>
<evidence type="ECO:0000313" key="2">
    <source>
        <dbReference type="EMBL" id="CAE0779525.1"/>
    </source>
</evidence>
<feature type="transmembrane region" description="Helical" evidence="1">
    <location>
        <begin position="223"/>
        <end position="249"/>
    </location>
</feature>
<name>A0A7S4BWW8_CHRCT</name>
<keyword evidence="1" id="KW-0472">Membrane</keyword>
<feature type="transmembrane region" description="Helical" evidence="1">
    <location>
        <begin position="184"/>
        <end position="202"/>
    </location>
</feature>